<dbReference type="PANTHER" id="PTHR22770:SF47">
    <property type="entry name" value="E3 UBIQUITIN-PROTEIN LIGASE RNF216"/>
    <property type="match status" value="1"/>
</dbReference>
<evidence type="ECO:0000259" key="8">
    <source>
        <dbReference type="PROSITE" id="PS51873"/>
    </source>
</evidence>
<dbReference type="InterPro" id="IPR002867">
    <property type="entry name" value="IBR_dom"/>
</dbReference>
<dbReference type="AlphaFoldDB" id="A0A1Y2FEM3"/>
<evidence type="ECO:0000256" key="7">
    <source>
        <dbReference type="ARBA" id="ARBA00022833"/>
    </source>
</evidence>
<dbReference type="STRING" id="56484.A0A1Y2FEM3"/>
<evidence type="ECO:0000256" key="6">
    <source>
        <dbReference type="ARBA" id="ARBA00022786"/>
    </source>
</evidence>
<evidence type="ECO:0000313" key="10">
    <source>
        <dbReference type="Proteomes" id="UP000193685"/>
    </source>
</evidence>
<evidence type="ECO:0000256" key="3">
    <source>
        <dbReference type="ARBA" id="ARBA00022723"/>
    </source>
</evidence>
<feature type="domain" description="RING-type" evidence="8">
    <location>
        <begin position="5"/>
        <end position="188"/>
    </location>
</feature>
<dbReference type="RefSeq" id="XP_040724998.1">
    <property type="nucleotide sequence ID" value="XM_040866418.1"/>
</dbReference>
<keyword evidence="7" id="KW-0862">Zinc</keyword>
<evidence type="ECO:0000256" key="4">
    <source>
        <dbReference type="ARBA" id="ARBA00022737"/>
    </source>
</evidence>
<evidence type="ECO:0000313" key="9">
    <source>
        <dbReference type="EMBL" id="ORY81864.1"/>
    </source>
</evidence>
<keyword evidence="4" id="KW-0677">Repeat</keyword>
<dbReference type="InterPro" id="IPR051628">
    <property type="entry name" value="LUBAC_E3_Ligases"/>
</dbReference>
<dbReference type="EMBL" id="MCFI01000010">
    <property type="protein sequence ID" value="ORY81864.1"/>
    <property type="molecule type" value="Genomic_DNA"/>
</dbReference>
<organism evidence="9 10">
    <name type="scientific">Protomyces lactucae-debilis</name>
    <dbReference type="NCBI Taxonomy" id="2754530"/>
    <lineage>
        <taxon>Eukaryota</taxon>
        <taxon>Fungi</taxon>
        <taxon>Dikarya</taxon>
        <taxon>Ascomycota</taxon>
        <taxon>Taphrinomycotina</taxon>
        <taxon>Taphrinomycetes</taxon>
        <taxon>Taphrinales</taxon>
        <taxon>Protomycetaceae</taxon>
        <taxon>Protomyces</taxon>
    </lineage>
</organism>
<dbReference type="OrthoDB" id="10009520at2759"/>
<dbReference type="GO" id="GO:0016740">
    <property type="term" value="F:transferase activity"/>
    <property type="evidence" value="ECO:0007669"/>
    <property type="project" value="UniProtKB-KW"/>
</dbReference>
<keyword evidence="6" id="KW-0833">Ubl conjugation pathway</keyword>
<comment type="pathway">
    <text evidence="1">Protein modification; protein ubiquitination.</text>
</comment>
<dbReference type="SUPFAM" id="SSF57850">
    <property type="entry name" value="RING/U-box"/>
    <property type="match status" value="2"/>
</dbReference>
<evidence type="ECO:0000256" key="2">
    <source>
        <dbReference type="ARBA" id="ARBA00022679"/>
    </source>
</evidence>
<accession>A0A1Y2FEM3</accession>
<dbReference type="GeneID" id="63783017"/>
<dbReference type="PANTHER" id="PTHR22770">
    <property type="entry name" value="UBIQUITIN CONJUGATING ENZYME 7 INTERACTING PROTEIN-RELATED"/>
    <property type="match status" value="1"/>
</dbReference>
<keyword evidence="2" id="KW-0808">Transferase</keyword>
<sequence>MSQLPELECACCFTDVRADELAQCNEGHLYCKECLEQLASHAIGSNDYAAMHCVDQSGCKADFCIQQRQQFLDRTKMQALDKLEALASVLKASSTDLKNCSFCGEARIVDGGETVFDCPNLDCRKKTCLSCEKEAHTGKSCEDAANNDQSAAQHRVADQMTEALVRTCPGCKTLCQGRWMQPHHMSFL</sequence>
<dbReference type="Proteomes" id="UP000193685">
    <property type="component" value="Unassembled WGS sequence"/>
</dbReference>
<evidence type="ECO:0000256" key="1">
    <source>
        <dbReference type="ARBA" id="ARBA00004906"/>
    </source>
</evidence>
<name>A0A1Y2FEM3_PROLT</name>
<keyword evidence="3" id="KW-0479">Metal-binding</keyword>
<comment type="caution">
    <text evidence="9">The sequence shown here is derived from an EMBL/GenBank/DDBJ whole genome shotgun (WGS) entry which is preliminary data.</text>
</comment>
<gene>
    <name evidence="9" type="ORF">BCR37DRAFT_21010</name>
</gene>
<dbReference type="InterPro" id="IPR047545">
    <property type="entry name" value="BRcat_RBR_RNF216"/>
</dbReference>
<dbReference type="Pfam" id="PF01485">
    <property type="entry name" value="IBR"/>
    <property type="match status" value="1"/>
</dbReference>
<proteinExistence type="predicted"/>
<dbReference type="Gene3D" id="3.30.40.10">
    <property type="entry name" value="Zinc/RING finger domain, C3HC4 (zinc finger)"/>
    <property type="match status" value="1"/>
</dbReference>
<keyword evidence="5" id="KW-0863">Zinc-finger</keyword>
<dbReference type="PROSITE" id="PS51873">
    <property type="entry name" value="TRIAD"/>
    <property type="match status" value="1"/>
</dbReference>
<reference evidence="9 10" key="1">
    <citation type="submission" date="2016-07" db="EMBL/GenBank/DDBJ databases">
        <title>Pervasive Adenine N6-methylation of Active Genes in Fungi.</title>
        <authorList>
            <consortium name="DOE Joint Genome Institute"/>
            <person name="Mondo S.J."/>
            <person name="Dannebaum R.O."/>
            <person name="Kuo R.C."/>
            <person name="Labutti K."/>
            <person name="Haridas S."/>
            <person name="Kuo A."/>
            <person name="Salamov A."/>
            <person name="Ahrendt S.R."/>
            <person name="Lipzen A."/>
            <person name="Sullivan W."/>
            <person name="Andreopoulos W.B."/>
            <person name="Clum A."/>
            <person name="Lindquist E."/>
            <person name="Daum C."/>
            <person name="Ramamoorthy G.K."/>
            <person name="Gryganskyi A."/>
            <person name="Culley D."/>
            <person name="Magnuson J.K."/>
            <person name="James T.Y."/>
            <person name="O'Malley M.A."/>
            <person name="Stajich J.E."/>
            <person name="Spatafora J.W."/>
            <person name="Visel A."/>
            <person name="Grigoriev I.V."/>
        </authorList>
    </citation>
    <scope>NUCLEOTIDE SEQUENCE [LARGE SCALE GENOMIC DNA]</scope>
    <source>
        <strain evidence="9 10">12-1054</strain>
    </source>
</reference>
<dbReference type="GO" id="GO:0008270">
    <property type="term" value="F:zinc ion binding"/>
    <property type="evidence" value="ECO:0007669"/>
    <property type="project" value="UniProtKB-KW"/>
</dbReference>
<keyword evidence="10" id="KW-1185">Reference proteome</keyword>
<dbReference type="InterPro" id="IPR044066">
    <property type="entry name" value="TRIAD_supradom"/>
</dbReference>
<dbReference type="InterPro" id="IPR013083">
    <property type="entry name" value="Znf_RING/FYVE/PHD"/>
</dbReference>
<protein>
    <recommendedName>
        <fullName evidence="8">RING-type domain-containing protein</fullName>
    </recommendedName>
</protein>
<evidence type="ECO:0000256" key="5">
    <source>
        <dbReference type="ARBA" id="ARBA00022771"/>
    </source>
</evidence>
<dbReference type="CDD" id="cd20339">
    <property type="entry name" value="BRcat_RBR_RNF216"/>
    <property type="match status" value="1"/>
</dbReference>